<dbReference type="GO" id="GO:0004842">
    <property type="term" value="F:ubiquitin-protein transferase activity"/>
    <property type="evidence" value="ECO:0007669"/>
    <property type="project" value="InterPro"/>
</dbReference>
<feature type="non-terminal residue" evidence="2">
    <location>
        <position position="85"/>
    </location>
</feature>
<feature type="non-terminal residue" evidence="2">
    <location>
        <position position="1"/>
    </location>
</feature>
<dbReference type="Proteomes" id="UP000708208">
    <property type="component" value="Unassembled WGS sequence"/>
</dbReference>
<evidence type="ECO:0000313" key="3">
    <source>
        <dbReference type="Proteomes" id="UP000708208"/>
    </source>
</evidence>
<dbReference type="GO" id="GO:0016567">
    <property type="term" value="P:protein ubiquitination"/>
    <property type="evidence" value="ECO:0007669"/>
    <property type="project" value="InterPro"/>
</dbReference>
<proteinExistence type="predicted"/>
<sequence length="85" mass="9295">GKDWKFGNQYGGETCKGTVLKICSSDKFDRGAAEVQFRTGKPGIFAMDLKGKVDLKFVKSSSNGFYYPDHLPPLVHPSIEVLSGP</sequence>
<name>A0A8J2PHJ0_9HEXA</name>
<comment type="caution">
    <text evidence="2">The sequence shown here is derived from an EMBL/GenBank/DDBJ whole genome shotgun (WGS) entry which is preliminary data.</text>
</comment>
<organism evidence="2 3">
    <name type="scientific">Allacma fusca</name>
    <dbReference type="NCBI Taxonomy" id="39272"/>
    <lineage>
        <taxon>Eukaryota</taxon>
        <taxon>Metazoa</taxon>
        <taxon>Ecdysozoa</taxon>
        <taxon>Arthropoda</taxon>
        <taxon>Hexapoda</taxon>
        <taxon>Collembola</taxon>
        <taxon>Symphypleona</taxon>
        <taxon>Sminthuridae</taxon>
        <taxon>Allacma</taxon>
    </lineage>
</organism>
<dbReference type="PROSITE" id="PS51416">
    <property type="entry name" value="MIB_HERC2"/>
    <property type="match status" value="1"/>
</dbReference>
<accession>A0A8J2PHJ0</accession>
<dbReference type="Pfam" id="PF06701">
    <property type="entry name" value="MIB_HERC2"/>
    <property type="match status" value="1"/>
</dbReference>
<feature type="domain" description="MIB/HERC2" evidence="1">
    <location>
        <begin position="1"/>
        <end position="61"/>
    </location>
</feature>
<dbReference type="EMBL" id="CAJVCH010529440">
    <property type="protein sequence ID" value="CAG7823423.1"/>
    <property type="molecule type" value="Genomic_DNA"/>
</dbReference>
<reference evidence="2" key="1">
    <citation type="submission" date="2021-06" db="EMBL/GenBank/DDBJ databases">
        <authorList>
            <person name="Hodson N. C."/>
            <person name="Mongue J. A."/>
            <person name="Jaron S. K."/>
        </authorList>
    </citation>
    <scope>NUCLEOTIDE SEQUENCE</scope>
</reference>
<evidence type="ECO:0000259" key="1">
    <source>
        <dbReference type="PROSITE" id="PS51416"/>
    </source>
</evidence>
<dbReference type="InterPro" id="IPR010606">
    <property type="entry name" value="Mib_Herc2"/>
</dbReference>
<gene>
    <name evidence="2" type="ORF">AFUS01_LOCUS33641</name>
</gene>
<evidence type="ECO:0000313" key="2">
    <source>
        <dbReference type="EMBL" id="CAG7823423.1"/>
    </source>
</evidence>
<protein>
    <recommendedName>
        <fullName evidence="1">MIB/HERC2 domain-containing protein</fullName>
    </recommendedName>
</protein>
<keyword evidence="3" id="KW-1185">Reference proteome</keyword>
<dbReference type="AlphaFoldDB" id="A0A8J2PHJ0"/>
<dbReference type="GO" id="GO:0046872">
    <property type="term" value="F:metal ion binding"/>
    <property type="evidence" value="ECO:0007669"/>
    <property type="project" value="InterPro"/>
</dbReference>